<dbReference type="InterPro" id="IPR005119">
    <property type="entry name" value="LysR_subst-bd"/>
</dbReference>
<dbReference type="Proteomes" id="UP001597403">
    <property type="component" value="Unassembled WGS sequence"/>
</dbReference>
<keyword evidence="4" id="KW-0804">Transcription</keyword>
<dbReference type="PROSITE" id="PS50931">
    <property type="entry name" value="HTH_LYSR"/>
    <property type="match status" value="1"/>
</dbReference>
<dbReference type="Pfam" id="PF03466">
    <property type="entry name" value="LysR_substrate"/>
    <property type="match status" value="1"/>
</dbReference>
<keyword evidence="3" id="KW-0238">DNA-binding</keyword>
<protein>
    <submittedName>
        <fullName evidence="6">LysR family transcriptional regulator</fullName>
    </submittedName>
</protein>
<dbReference type="SUPFAM" id="SSF46785">
    <property type="entry name" value="Winged helix' DNA-binding domain"/>
    <property type="match status" value="1"/>
</dbReference>
<dbReference type="SUPFAM" id="SSF53850">
    <property type="entry name" value="Periplasmic binding protein-like II"/>
    <property type="match status" value="1"/>
</dbReference>
<evidence type="ECO:0000259" key="5">
    <source>
        <dbReference type="PROSITE" id="PS50931"/>
    </source>
</evidence>
<name>A0ABW4UR62_9BACL</name>
<feature type="domain" description="HTH lysR-type" evidence="5">
    <location>
        <begin position="1"/>
        <end position="59"/>
    </location>
</feature>
<dbReference type="Gene3D" id="1.10.10.10">
    <property type="entry name" value="Winged helix-like DNA-binding domain superfamily/Winged helix DNA-binding domain"/>
    <property type="match status" value="1"/>
</dbReference>
<dbReference type="Pfam" id="PF00126">
    <property type="entry name" value="HTH_1"/>
    <property type="match status" value="1"/>
</dbReference>
<gene>
    <name evidence="6" type="ORF">ACFSGI_02940</name>
</gene>
<dbReference type="InterPro" id="IPR036388">
    <property type="entry name" value="WH-like_DNA-bd_sf"/>
</dbReference>
<dbReference type="Gene3D" id="3.40.190.290">
    <property type="match status" value="1"/>
</dbReference>
<reference evidence="7" key="1">
    <citation type="journal article" date="2019" name="Int. J. Syst. Evol. Microbiol.">
        <title>The Global Catalogue of Microorganisms (GCM) 10K type strain sequencing project: providing services to taxonomists for standard genome sequencing and annotation.</title>
        <authorList>
            <consortium name="The Broad Institute Genomics Platform"/>
            <consortium name="The Broad Institute Genome Sequencing Center for Infectious Disease"/>
            <person name="Wu L."/>
            <person name="Ma J."/>
        </authorList>
    </citation>
    <scope>NUCLEOTIDE SEQUENCE [LARGE SCALE GENOMIC DNA]</scope>
    <source>
        <strain evidence="7">CGMCC 1.15067</strain>
    </source>
</reference>
<evidence type="ECO:0000313" key="6">
    <source>
        <dbReference type="EMBL" id="MFD1988931.1"/>
    </source>
</evidence>
<accession>A0ABW4UR62</accession>
<comment type="similarity">
    <text evidence="1">Belongs to the LysR transcriptional regulatory family.</text>
</comment>
<dbReference type="InterPro" id="IPR000847">
    <property type="entry name" value="LysR_HTH_N"/>
</dbReference>
<evidence type="ECO:0000313" key="7">
    <source>
        <dbReference type="Proteomes" id="UP001597403"/>
    </source>
</evidence>
<organism evidence="6 7">
    <name type="scientific">Paenibacillus nicotianae</name>
    <dbReference type="NCBI Taxonomy" id="1526551"/>
    <lineage>
        <taxon>Bacteria</taxon>
        <taxon>Bacillati</taxon>
        <taxon>Bacillota</taxon>
        <taxon>Bacilli</taxon>
        <taxon>Bacillales</taxon>
        <taxon>Paenibacillaceae</taxon>
        <taxon>Paenibacillus</taxon>
    </lineage>
</organism>
<evidence type="ECO:0000256" key="2">
    <source>
        <dbReference type="ARBA" id="ARBA00023015"/>
    </source>
</evidence>
<dbReference type="EMBL" id="JBHUGF010000006">
    <property type="protein sequence ID" value="MFD1988931.1"/>
    <property type="molecule type" value="Genomic_DNA"/>
</dbReference>
<evidence type="ECO:0000256" key="4">
    <source>
        <dbReference type="ARBA" id="ARBA00023163"/>
    </source>
</evidence>
<comment type="caution">
    <text evidence="6">The sequence shown here is derived from an EMBL/GenBank/DDBJ whole genome shotgun (WGS) entry which is preliminary data.</text>
</comment>
<dbReference type="PANTHER" id="PTHR30126:SF40">
    <property type="entry name" value="HTH-TYPE TRANSCRIPTIONAL REGULATOR GLTR"/>
    <property type="match status" value="1"/>
</dbReference>
<keyword evidence="2" id="KW-0805">Transcription regulation</keyword>
<dbReference type="RefSeq" id="WP_204827042.1">
    <property type="nucleotide sequence ID" value="NZ_JBHUGF010000006.1"/>
</dbReference>
<sequence>MELLYLKTFCELVKWGNYTRTAQELDYAQSSVTNHIQRLEQLYGGKRLFQRKGNAVVLTSTGEKLLPYACQMIELQQQARQALSMTDVEPTILTIGTIESLSLYYLPGIIAQFRQQYPQVQVKIVLDQEPQLIRRLREQELDIALILDTPYQARDITAISLFLVEMKVVIYPEHRLAQHSSISTSDLHQQPLILTEEGCTYRAYLIQKMKEEGQTSQIYLELGNIESIKQAVAKQWGIAFLPQFVLLQEEAYSELEILPWIEEDPQLYSQILYHAERPLSSIAADWVTLCRTNPTVALF</sequence>
<evidence type="ECO:0000256" key="3">
    <source>
        <dbReference type="ARBA" id="ARBA00023125"/>
    </source>
</evidence>
<evidence type="ECO:0000256" key="1">
    <source>
        <dbReference type="ARBA" id="ARBA00009437"/>
    </source>
</evidence>
<dbReference type="InterPro" id="IPR036390">
    <property type="entry name" value="WH_DNA-bd_sf"/>
</dbReference>
<dbReference type="PANTHER" id="PTHR30126">
    <property type="entry name" value="HTH-TYPE TRANSCRIPTIONAL REGULATOR"/>
    <property type="match status" value="1"/>
</dbReference>
<proteinExistence type="inferred from homology"/>
<keyword evidence="7" id="KW-1185">Reference proteome</keyword>
<dbReference type="CDD" id="cd05466">
    <property type="entry name" value="PBP2_LTTR_substrate"/>
    <property type="match status" value="1"/>
</dbReference>